<evidence type="ECO:0000313" key="8">
    <source>
        <dbReference type="Proteomes" id="UP001196530"/>
    </source>
</evidence>
<dbReference type="AlphaFoldDB" id="A0AAN6I824"/>
<dbReference type="GO" id="GO:0003677">
    <property type="term" value="F:DNA binding"/>
    <property type="evidence" value="ECO:0007669"/>
    <property type="project" value="UniProtKB-UniRule"/>
</dbReference>
<keyword evidence="2 4" id="KW-0238">DNA-binding</keyword>
<reference evidence="7" key="1">
    <citation type="journal article" date="2021" name="G3 (Bethesda)">
        <title>Genomic diversity, chromosomal rearrangements, and interspecies hybridization in the ogataea polymorpha species complex.</title>
        <authorList>
            <person name="Hanson S.J."/>
            <person name="Cinneide E.O."/>
            <person name="Salzberg L.I."/>
            <person name="Wolfe K.H."/>
            <person name="McGowan J."/>
            <person name="Fitzpatrick D.A."/>
            <person name="Matlin K."/>
        </authorList>
    </citation>
    <scope>NUCLEOTIDE SEQUENCE</scope>
    <source>
        <strain evidence="7">61-244</strain>
    </source>
</reference>
<dbReference type="Gene3D" id="1.10.30.10">
    <property type="entry name" value="High mobility group box domain"/>
    <property type="match status" value="1"/>
</dbReference>
<dbReference type="Proteomes" id="UP001196530">
    <property type="component" value="Unassembled WGS sequence"/>
</dbReference>
<feature type="compositionally biased region" description="Basic and acidic residues" evidence="5">
    <location>
        <begin position="330"/>
        <end position="345"/>
    </location>
</feature>
<dbReference type="InterPro" id="IPR009071">
    <property type="entry name" value="HMG_box_dom"/>
</dbReference>
<feature type="compositionally biased region" description="Acidic residues" evidence="5">
    <location>
        <begin position="346"/>
        <end position="384"/>
    </location>
</feature>
<evidence type="ECO:0000256" key="4">
    <source>
        <dbReference type="PROSITE-ProRule" id="PRU00267"/>
    </source>
</evidence>
<evidence type="ECO:0000256" key="2">
    <source>
        <dbReference type="ARBA" id="ARBA00023125"/>
    </source>
</evidence>
<feature type="DNA-binding region" description="HMG box" evidence="4">
    <location>
        <begin position="259"/>
        <end position="330"/>
    </location>
</feature>
<protein>
    <recommendedName>
        <fullName evidence="6">HMG box domain-containing protein</fullName>
    </recommendedName>
</protein>
<dbReference type="GeneID" id="66124636"/>
<evidence type="ECO:0000259" key="6">
    <source>
        <dbReference type="PROSITE" id="PS50118"/>
    </source>
</evidence>
<dbReference type="InterPro" id="IPR050342">
    <property type="entry name" value="HMGB"/>
</dbReference>
<dbReference type="GO" id="GO:0005634">
    <property type="term" value="C:nucleus"/>
    <property type="evidence" value="ECO:0007669"/>
    <property type="project" value="UniProtKB-SubCell"/>
</dbReference>
<comment type="caution">
    <text evidence="7">The sequence shown here is derived from an EMBL/GenBank/DDBJ whole genome shotgun (WGS) entry which is preliminary data.</text>
</comment>
<sequence>MAPNFESLVSFRREIESIQRFEGLVELQVFITRDLVEPELKRVADEAAKAEGDWPANEAFGAGKLALAEKVDFLRRLVRDEVCYVSLNLEQKPDLRRELGSYIAGLRGPTAVIACGPASMNAAVRHSTVESLRGDENKCVDLKVKIDELEFENEATAVAVSRAKQAVERLRYEYALLLEALGRKADEVSIPNVGQLTADDLDGDEIDSLRLADITHLLTKTPFSLAKNGFSASVGSLVAKKKRGANTLKKQRLKDPTIPKRPTNAYLIFCEMEKERVKKQIESKDPGVPSDLSKAMTEAWRNLDDVSRKPYYELYEQDRLRYQREIKEYNSKQKNGKAGDLKKDLDEPEHDDEVTEMDVNDDDDDEVDEDDDELDSMALNEDDEVSFKEERM</sequence>
<evidence type="ECO:0000256" key="3">
    <source>
        <dbReference type="ARBA" id="ARBA00023242"/>
    </source>
</evidence>
<organism evidence="7 8">
    <name type="scientific">Pichia angusta</name>
    <name type="common">Yeast</name>
    <name type="synonym">Hansenula polymorpha</name>
    <dbReference type="NCBI Taxonomy" id="870730"/>
    <lineage>
        <taxon>Eukaryota</taxon>
        <taxon>Fungi</taxon>
        <taxon>Dikarya</taxon>
        <taxon>Ascomycota</taxon>
        <taxon>Saccharomycotina</taxon>
        <taxon>Pichiomycetes</taxon>
        <taxon>Pichiales</taxon>
        <taxon>Pichiaceae</taxon>
        <taxon>Ogataea</taxon>
    </lineage>
</organism>
<dbReference type="PANTHER" id="PTHR48112:SF13">
    <property type="entry name" value="NON-HISTONE PROTEIN 10"/>
    <property type="match status" value="1"/>
</dbReference>
<dbReference type="SMART" id="SM00398">
    <property type="entry name" value="HMG"/>
    <property type="match status" value="1"/>
</dbReference>
<dbReference type="Pfam" id="PF24245">
    <property type="entry name" value="INO80F"/>
    <property type="match status" value="1"/>
</dbReference>
<dbReference type="InterPro" id="IPR036910">
    <property type="entry name" value="HMG_box_dom_sf"/>
</dbReference>
<evidence type="ECO:0000313" key="7">
    <source>
        <dbReference type="EMBL" id="KAG7822110.1"/>
    </source>
</evidence>
<keyword evidence="3 4" id="KW-0539">Nucleus</keyword>
<evidence type="ECO:0000256" key="5">
    <source>
        <dbReference type="SAM" id="MobiDB-lite"/>
    </source>
</evidence>
<gene>
    <name evidence="7" type="ORF">KL928_000585</name>
</gene>
<dbReference type="InterPro" id="IPR056513">
    <property type="entry name" value="INO80F"/>
</dbReference>
<dbReference type="RefSeq" id="XP_043062480.1">
    <property type="nucleotide sequence ID" value="XM_043206296.1"/>
</dbReference>
<feature type="domain" description="HMG box" evidence="6">
    <location>
        <begin position="259"/>
        <end position="330"/>
    </location>
</feature>
<proteinExistence type="predicted"/>
<accession>A0AAN6I824</accession>
<evidence type="ECO:0000256" key="1">
    <source>
        <dbReference type="ARBA" id="ARBA00004123"/>
    </source>
</evidence>
<name>A0AAN6I824_PICAN</name>
<dbReference type="SUPFAM" id="SSF47095">
    <property type="entry name" value="HMG-box"/>
    <property type="match status" value="1"/>
</dbReference>
<dbReference type="PROSITE" id="PS50118">
    <property type="entry name" value="HMG_BOX_2"/>
    <property type="match status" value="1"/>
</dbReference>
<dbReference type="CDD" id="cd22016">
    <property type="entry name" value="HMG-box_NHP10-like"/>
    <property type="match status" value="1"/>
</dbReference>
<dbReference type="PANTHER" id="PTHR48112">
    <property type="entry name" value="HIGH MOBILITY GROUP PROTEIN DSP1"/>
    <property type="match status" value="1"/>
</dbReference>
<feature type="region of interest" description="Disordered" evidence="5">
    <location>
        <begin position="330"/>
        <end position="392"/>
    </location>
</feature>
<dbReference type="EMBL" id="JAHLUX010000001">
    <property type="protein sequence ID" value="KAG7822110.1"/>
    <property type="molecule type" value="Genomic_DNA"/>
</dbReference>
<dbReference type="Pfam" id="PF00505">
    <property type="entry name" value="HMG_box"/>
    <property type="match status" value="1"/>
</dbReference>
<comment type="subcellular location">
    <subcellularLocation>
        <location evidence="1">Nucleus</location>
    </subcellularLocation>
</comment>